<dbReference type="EMBL" id="VDMD01000005">
    <property type="protein sequence ID" value="TRM65185.1"/>
    <property type="molecule type" value="Genomic_DNA"/>
</dbReference>
<name>A0A550CK54_9AGAR</name>
<dbReference type="OrthoDB" id="3212378at2759"/>
<gene>
    <name evidence="1" type="ORF">BD626DRAFT_567122</name>
</gene>
<organism evidence="1 2">
    <name type="scientific">Schizophyllum amplum</name>
    <dbReference type="NCBI Taxonomy" id="97359"/>
    <lineage>
        <taxon>Eukaryota</taxon>
        <taxon>Fungi</taxon>
        <taxon>Dikarya</taxon>
        <taxon>Basidiomycota</taxon>
        <taxon>Agaricomycotina</taxon>
        <taxon>Agaricomycetes</taxon>
        <taxon>Agaricomycetidae</taxon>
        <taxon>Agaricales</taxon>
        <taxon>Schizophyllaceae</taxon>
        <taxon>Schizophyllum</taxon>
    </lineage>
</organism>
<sequence length="84" mass="9195">MSNAAAPTNATAAKERLYSQLASSLARTTRNVQRTADLCELLQMDLHALRVFAALDAAKFMAVAKLVEERADEAEEITEAEQSR</sequence>
<reference evidence="1 2" key="1">
    <citation type="journal article" date="2019" name="New Phytol.">
        <title>Comparative genomics reveals unique wood-decay strategies and fruiting body development in the Schizophyllaceae.</title>
        <authorList>
            <person name="Almasi E."/>
            <person name="Sahu N."/>
            <person name="Krizsan K."/>
            <person name="Balint B."/>
            <person name="Kovacs G.M."/>
            <person name="Kiss B."/>
            <person name="Cseklye J."/>
            <person name="Drula E."/>
            <person name="Henrissat B."/>
            <person name="Nagy I."/>
            <person name="Chovatia M."/>
            <person name="Adam C."/>
            <person name="LaButti K."/>
            <person name="Lipzen A."/>
            <person name="Riley R."/>
            <person name="Grigoriev I.V."/>
            <person name="Nagy L.G."/>
        </authorList>
    </citation>
    <scope>NUCLEOTIDE SEQUENCE [LARGE SCALE GENOMIC DNA]</scope>
    <source>
        <strain evidence="1 2">NL-1724</strain>
    </source>
</reference>
<comment type="caution">
    <text evidence="1">The sequence shown here is derived from an EMBL/GenBank/DDBJ whole genome shotgun (WGS) entry which is preliminary data.</text>
</comment>
<proteinExistence type="predicted"/>
<dbReference type="AlphaFoldDB" id="A0A550CK54"/>
<dbReference type="Proteomes" id="UP000320762">
    <property type="component" value="Unassembled WGS sequence"/>
</dbReference>
<protein>
    <submittedName>
        <fullName evidence="1">Uncharacterized protein</fullName>
    </submittedName>
</protein>
<accession>A0A550CK54</accession>
<evidence type="ECO:0000313" key="2">
    <source>
        <dbReference type="Proteomes" id="UP000320762"/>
    </source>
</evidence>
<keyword evidence="2" id="KW-1185">Reference proteome</keyword>
<evidence type="ECO:0000313" key="1">
    <source>
        <dbReference type="EMBL" id="TRM65185.1"/>
    </source>
</evidence>
<dbReference type="STRING" id="97359.A0A550CK54"/>